<reference evidence="1" key="1">
    <citation type="journal article" date="2015" name="Nature">
        <title>Complex archaea that bridge the gap between prokaryotes and eukaryotes.</title>
        <authorList>
            <person name="Spang A."/>
            <person name="Saw J.H."/>
            <person name="Jorgensen S.L."/>
            <person name="Zaremba-Niedzwiedzka K."/>
            <person name="Martijn J."/>
            <person name="Lind A.E."/>
            <person name="van Eijk R."/>
            <person name="Schleper C."/>
            <person name="Guy L."/>
            <person name="Ettema T.J."/>
        </authorList>
    </citation>
    <scope>NUCLEOTIDE SEQUENCE</scope>
</reference>
<proteinExistence type="predicted"/>
<comment type="caution">
    <text evidence="1">The sequence shown here is derived from an EMBL/GenBank/DDBJ whole genome shotgun (WGS) entry which is preliminary data.</text>
</comment>
<name>A0A0F9MIG5_9ZZZZ</name>
<sequence length="340" mass="39731">MKKLLLIGYRGYGDWLYAVPALPFLFKEYEVHIEMSFRGWEFFHDDPRFAGKTVFDVEDLYDQIRSGKPLNEMEIVYQRWDAVEKEVKPDKVVNLFRTLESKCLAERYQPEFKYSLEDRQKRFGKLDWYEPAFDACGIPFPDDLDTTGLYYKPESLNWAEGWKATHNGQFIIMIPVAGSGLQKSYPQMKELVYEILDKYENAVIYLVGGINNEQNWRHKRIYHVFGDMPYKQVVLMAKHANLVIGPETGLHVAAGMWGTPKIQLCNLSNVWQLNNKHKNDYSIQSQCECSPCHKMINSIFDCDKTVVHDFGMVSECTMMYDKELILENIETVYNKESITV</sequence>
<protein>
    <recommendedName>
        <fullName evidence="2">Glycosyltransferase family 9 (Heptosyltransferase)</fullName>
    </recommendedName>
</protein>
<dbReference type="Gene3D" id="3.40.50.2000">
    <property type="entry name" value="Glycogen Phosphorylase B"/>
    <property type="match status" value="1"/>
</dbReference>
<organism evidence="1">
    <name type="scientific">marine sediment metagenome</name>
    <dbReference type="NCBI Taxonomy" id="412755"/>
    <lineage>
        <taxon>unclassified sequences</taxon>
        <taxon>metagenomes</taxon>
        <taxon>ecological metagenomes</taxon>
    </lineage>
</organism>
<accession>A0A0F9MIG5</accession>
<dbReference type="EMBL" id="LAZR01008799">
    <property type="protein sequence ID" value="KKM76505.1"/>
    <property type="molecule type" value="Genomic_DNA"/>
</dbReference>
<dbReference type="SUPFAM" id="SSF53756">
    <property type="entry name" value="UDP-Glycosyltransferase/glycogen phosphorylase"/>
    <property type="match status" value="1"/>
</dbReference>
<dbReference type="AlphaFoldDB" id="A0A0F9MIG5"/>
<evidence type="ECO:0008006" key="2">
    <source>
        <dbReference type="Google" id="ProtNLM"/>
    </source>
</evidence>
<gene>
    <name evidence="1" type="ORF">LCGC14_1379500</name>
</gene>
<evidence type="ECO:0000313" key="1">
    <source>
        <dbReference type="EMBL" id="KKM76505.1"/>
    </source>
</evidence>